<dbReference type="EC" id="5.3.1.1" evidence="3"/>
<reference evidence="4" key="1">
    <citation type="submission" date="2020-04" db="EMBL/GenBank/DDBJ databases">
        <authorList>
            <person name="Zhang T."/>
        </authorList>
    </citation>
    <scope>NUCLEOTIDE SEQUENCE</scope>
    <source>
        <strain evidence="4">HKST-UBA02</strain>
    </source>
</reference>
<dbReference type="SUPFAM" id="SSF51351">
    <property type="entry name" value="Triosephosphate isomerase (TIM)"/>
    <property type="match status" value="1"/>
</dbReference>
<dbReference type="GO" id="GO:0004807">
    <property type="term" value="F:triose-phosphate isomerase activity"/>
    <property type="evidence" value="ECO:0007669"/>
    <property type="project" value="UniProtKB-EC"/>
</dbReference>
<dbReference type="InterPro" id="IPR035990">
    <property type="entry name" value="TIM_sf"/>
</dbReference>
<evidence type="ECO:0000313" key="5">
    <source>
        <dbReference type="Proteomes" id="UP000699691"/>
    </source>
</evidence>
<comment type="caution">
    <text evidence="4">The sequence shown here is derived from an EMBL/GenBank/DDBJ whole genome shotgun (WGS) entry which is preliminary data.</text>
</comment>
<comment type="pathway">
    <text evidence="3">Carbohydrate degradation; glycolysis; D-glyceraldehyde 3-phosphate from glycerone phosphate: step 1/1.</text>
</comment>
<keyword evidence="3" id="KW-0312">Gluconeogenesis</keyword>
<comment type="subunit">
    <text evidence="3">Homodimer.</text>
</comment>
<name>A0A955LWC0_UNCKA</name>
<comment type="similarity">
    <text evidence="1 3">Belongs to the triosephosphate isomerase family.</text>
</comment>
<dbReference type="PANTHER" id="PTHR21139:SF42">
    <property type="entry name" value="TRIOSEPHOSPHATE ISOMERASE"/>
    <property type="match status" value="1"/>
</dbReference>
<evidence type="ECO:0000256" key="1">
    <source>
        <dbReference type="ARBA" id="ARBA00007422"/>
    </source>
</evidence>
<organism evidence="4 5">
    <name type="scientific">candidate division WWE3 bacterium</name>
    <dbReference type="NCBI Taxonomy" id="2053526"/>
    <lineage>
        <taxon>Bacteria</taxon>
        <taxon>Katanobacteria</taxon>
    </lineage>
</organism>
<dbReference type="PANTHER" id="PTHR21139">
    <property type="entry name" value="TRIOSEPHOSPHATE ISOMERASE"/>
    <property type="match status" value="1"/>
</dbReference>
<gene>
    <name evidence="4" type="ORF">KC573_01115</name>
</gene>
<dbReference type="PROSITE" id="PS51440">
    <property type="entry name" value="TIM_2"/>
    <property type="match status" value="1"/>
</dbReference>
<dbReference type="CDD" id="cd00311">
    <property type="entry name" value="TIM"/>
    <property type="match status" value="1"/>
</dbReference>
<evidence type="ECO:0000256" key="3">
    <source>
        <dbReference type="RuleBase" id="RU363013"/>
    </source>
</evidence>
<accession>A0A955LWC0</accession>
<protein>
    <recommendedName>
        <fullName evidence="3">Triosephosphate isomerase</fullName>
        <ecNumber evidence="3">5.3.1.1</ecNumber>
    </recommendedName>
</protein>
<keyword evidence="3" id="KW-0324">Glycolysis</keyword>
<dbReference type="Pfam" id="PF00121">
    <property type="entry name" value="TIM"/>
    <property type="match status" value="1"/>
</dbReference>
<dbReference type="GO" id="GO:0019563">
    <property type="term" value="P:glycerol catabolic process"/>
    <property type="evidence" value="ECO:0007669"/>
    <property type="project" value="TreeGrafter"/>
</dbReference>
<keyword evidence="2 3" id="KW-0413">Isomerase</keyword>
<dbReference type="GO" id="GO:0046166">
    <property type="term" value="P:glyceraldehyde-3-phosphate biosynthetic process"/>
    <property type="evidence" value="ECO:0007669"/>
    <property type="project" value="TreeGrafter"/>
</dbReference>
<evidence type="ECO:0000313" key="4">
    <source>
        <dbReference type="EMBL" id="MCA9397401.1"/>
    </source>
</evidence>
<dbReference type="AlphaFoldDB" id="A0A955LWC0"/>
<dbReference type="InterPro" id="IPR000652">
    <property type="entry name" value="Triosephosphate_isomerase"/>
</dbReference>
<dbReference type="Proteomes" id="UP000699691">
    <property type="component" value="Unassembled WGS sequence"/>
</dbReference>
<comment type="pathway">
    <text evidence="3">Carbohydrate biosynthesis; gluconeogenesis.</text>
</comment>
<dbReference type="Gene3D" id="3.20.20.70">
    <property type="entry name" value="Aldolase class I"/>
    <property type="match status" value="1"/>
</dbReference>
<evidence type="ECO:0000256" key="2">
    <source>
        <dbReference type="ARBA" id="ARBA00023235"/>
    </source>
</evidence>
<dbReference type="GO" id="GO:0006094">
    <property type="term" value="P:gluconeogenesis"/>
    <property type="evidence" value="ECO:0007669"/>
    <property type="project" value="UniProtKB-KW"/>
</dbReference>
<keyword evidence="3" id="KW-0963">Cytoplasm</keyword>
<comment type="catalytic activity">
    <reaction evidence="3">
        <text>D-glyceraldehyde 3-phosphate = dihydroxyacetone phosphate</text>
        <dbReference type="Rhea" id="RHEA:18585"/>
        <dbReference type="ChEBI" id="CHEBI:57642"/>
        <dbReference type="ChEBI" id="CHEBI:59776"/>
        <dbReference type="EC" id="5.3.1.1"/>
    </reaction>
</comment>
<reference evidence="4" key="2">
    <citation type="journal article" date="2021" name="Microbiome">
        <title>Successional dynamics and alternative stable states in a saline activated sludge microbial community over 9 years.</title>
        <authorList>
            <person name="Wang Y."/>
            <person name="Ye J."/>
            <person name="Ju F."/>
            <person name="Liu L."/>
            <person name="Boyd J.A."/>
            <person name="Deng Y."/>
            <person name="Parks D.H."/>
            <person name="Jiang X."/>
            <person name="Yin X."/>
            <person name="Woodcroft B.J."/>
            <person name="Tyson G.W."/>
            <person name="Hugenholtz P."/>
            <person name="Polz M.F."/>
            <person name="Zhang T."/>
        </authorList>
    </citation>
    <scope>NUCLEOTIDE SEQUENCE</scope>
    <source>
        <strain evidence="4">HKST-UBA02</strain>
    </source>
</reference>
<dbReference type="GO" id="GO:0005829">
    <property type="term" value="C:cytosol"/>
    <property type="evidence" value="ECO:0007669"/>
    <property type="project" value="TreeGrafter"/>
</dbReference>
<proteinExistence type="inferred from homology"/>
<dbReference type="EMBL" id="JAGQKY010000031">
    <property type="protein sequence ID" value="MCA9397401.1"/>
    <property type="molecule type" value="Genomic_DNA"/>
</dbReference>
<dbReference type="GO" id="GO:0006096">
    <property type="term" value="P:glycolytic process"/>
    <property type="evidence" value="ECO:0007669"/>
    <property type="project" value="UniProtKB-KW"/>
</dbReference>
<sequence length="251" mass="27333">MKYVVANWKQNKSIKEAFSWLEAYKESNPSLPSEVSVVIAPPFTLLAQMRWFVQTKDIPVLLAAQDISAHEDGAFTGEVGVAQLSDYIDAVIIGHSERRMYFGENNTSVAQKVAQTIENDLHAFVCIADQVTADGQVPSEKIDVEKSWYQEQITSVFSQISESNYHNVTLVYEPISAISTFGGVPLTADQTVTAIKDIQSLVSEDVAVMYGGSVTADNIATYWPLDGVSGVMPGGASLKTNDFLAIIQGTN</sequence>
<dbReference type="InterPro" id="IPR013785">
    <property type="entry name" value="Aldolase_TIM"/>
</dbReference>
<comment type="subcellular location">
    <subcellularLocation>
        <location evidence="3">Cytoplasm</location>
    </subcellularLocation>
</comment>